<evidence type="ECO:0000256" key="7">
    <source>
        <dbReference type="ARBA" id="ARBA00023186"/>
    </source>
</evidence>
<dbReference type="GO" id="GO:0005524">
    <property type="term" value="F:ATP binding"/>
    <property type="evidence" value="ECO:0007669"/>
    <property type="project" value="InterPro"/>
</dbReference>
<evidence type="ECO:0000256" key="10">
    <source>
        <dbReference type="ARBA" id="ARBA00067609"/>
    </source>
</evidence>
<evidence type="ECO:0000256" key="12">
    <source>
        <dbReference type="PROSITE-ProRule" id="PRU00546"/>
    </source>
</evidence>
<comment type="subcellular location">
    <subcellularLocation>
        <location evidence="11">Cytoplasm</location>
    </subcellularLocation>
</comment>
<feature type="repeat" description="CXXCXGXG motif" evidence="11">
    <location>
        <begin position="162"/>
        <end position="169"/>
    </location>
</feature>
<dbReference type="STRING" id="999894.TDIS_1640"/>
<dbReference type="NCBIfam" id="TIGR02349">
    <property type="entry name" value="DnaJ_bact"/>
    <property type="match status" value="1"/>
</dbReference>
<dbReference type="OrthoDB" id="9779889at2"/>
<dbReference type="PANTHER" id="PTHR43096">
    <property type="entry name" value="DNAJ HOMOLOG 1, MITOCHONDRIAL-RELATED"/>
    <property type="match status" value="1"/>
</dbReference>
<comment type="function">
    <text evidence="8 11">Participates actively in the response to hyperosmotic and heat shock by preventing the aggregation of stress-denatured proteins and by disaggregating proteins, also in an autonomous, DnaK-independent fashion. Unfolded proteins bind initially to DnaJ; upon interaction with the DnaJ-bound protein, DnaK hydrolyzes its bound ATP, resulting in the formation of a stable complex. GrpE releases ADP from DnaK; ATP binding to DnaK triggers the release of the substrate protein, thus completing the reaction cycle. Several rounds of ATP-dependent interactions between DnaJ, DnaK and GrpE are required for fully efficient folding. Also involved, together with DnaK and GrpE, in the DNA replication of plasmids through activation of initiation proteins.</text>
</comment>
<feature type="repeat" description="CXXCXGXG motif" evidence="11">
    <location>
        <begin position="145"/>
        <end position="152"/>
    </location>
</feature>
<dbReference type="Pfam" id="PF00226">
    <property type="entry name" value="DnaJ"/>
    <property type="match status" value="1"/>
</dbReference>
<evidence type="ECO:0000259" key="13">
    <source>
        <dbReference type="PROSITE" id="PS50076"/>
    </source>
</evidence>
<dbReference type="Pfam" id="PF00684">
    <property type="entry name" value="DnaJ_CXXCXGXG"/>
    <property type="match status" value="1"/>
</dbReference>
<evidence type="ECO:0000256" key="1">
    <source>
        <dbReference type="ARBA" id="ARBA00022705"/>
    </source>
</evidence>
<dbReference type="GO" id="GO:0051082">
    <property type="term" value="F:unfolded protein binding"/>
    <property type="evidence" value="ECO:0007669"/>
    <property type="project" value="UniProtKB-UniRule"/>
</dbReference>
<dbReference type="PRINTS" id="PR00625">
    <property type="entry name" value="JDOMAIN"/>
</dbReference>
<dbReference type="InterPro" id="IPR001305">
    <property type="entry name" value="HSP_DnaJ_Cys-rich_dom"/>
</dbReference>
<feature type="repeat" description="CXXCXGXG motif" evidence="11">
    <location>
        <begin position="198"/>
        <end position="205"/>
    </location>
</feature>
<dbReference type="SUPFAM" id="SSF49493">
    <property type="entry name" value="HSP40/DnaJ peptide-binding domain"/>
    <property type="match status" value="2"/>
</dbReference>
<feature type="binding site" evidence="11">
    <location>
        <position position="201"/>
    </location>
    <ligand>
        <name>Zn(2+)</name>
        <dbReference type="ChEBI" id="CHEBI:29105"/>
        <label>1</label>
    </ligand>
</feature>
<proteinExistence type="inferred from homology"/>
<keyword evidence="4 11" id="KW-0863">Zinc-finger</keyword>
<comment type="caution">
    <text evidence="15">The sequence shown here is derived from an EMBL/GenBank/DDBJ whole genome shotgun (WGS) entry which is preliminary data.</text>
</comment>
<evidence type="ECO:0000256" key="5">
    <source>
        <dbReference type="ARBA" id="ARBA00022833"/>
    </source>
</evidence>
<dbReference type="HAMAP" id="MF_01152">
    <property type="entry name" value="DnaJ"/>
    <property type="match status" value="1"/>
</dbReference>
<keyword evidence="7 11" id="KW-0143">Chaperone</keyword>
<comment type="domain">
    <text evidence="11">The J domain is necessary and sufficient to stimulate DnaK ATPase activity. Zinc center 1 plays an important role in the autonomous, DnaK-independent chaperone activity of DnaJ. Zinc center 2 is essential for interaction with DnaK and for DnaJ activity.</text>
</comment>
<evidence type="ECO:0000256" key="2">
    <source>
        <dbReference type="ARBA" id="ARBA00022723"/>
    </source>
</evidence>
<reference evidence="15 16" key="1">
    <citation type="submission" date="2016-04" db="EMBL/GenBank/DDBJ databases">
        <title>Genome analysis of Thermosulfurimonas dismutans, the first thermophilic sulfur-disproportionating bacterium of the phylum Thermodesulfobacteria.</title>
        <authorList>
            <person name="Mardanov A.V."/>
            <person name="Beletsky A.V."/>
            <person name="Kadnikov V.V."/>
            <person name="Slobodkin A.I."/>
            <person name="Ravin N.V."/>
        </authorList>
    </citation>
    <scope>NUCLEOTIDE SEQUENCE [LARGE SCALE GENOMIC DNA]</scope>
    <source>
        <strain evidence="15 16">S95</strain>
    </source>
</reference>
<feature type="binding site" evidence="11">
    <location>
        <position position="184"/>
    </location>
    <ligand>
        <name>Zn(2+)</name>
        <dbReference type="ChEBI" id="CHEBI:29105"/>
        <label>2</label>
    </ligand>
</feature>
<dbReference type="GO" id="GO:0009408">
    <property type="term" value="P:response to heat"/>
    <property type="evidence" value="ECO:0007669"/>
    <property type="project" value="InterPro"/>
</dbReference>
<keyword evidence="16" id="KW-1185">Reference proteome</keyword>
<dbReference type="InterPro" id="IPR012724">
    <property type="entry name" value="DnaJ"/>
</dbReference>
<protein>
    <recommendedName>
        <fullName evidence="10 11">Chaperone protein DnaJ</fullName>
    </recommendedName>
</protein>
<evidence type="ECO:0000256" key="11">
    <source>
        <dbReference type="HAMAP-Rule" id="MF_01152"/>
    </source>
</evidence>
<keyword evidence="5 11" id="KW-0862">Zinc</keyword>
<evidence type="ECO:0000256" key="4">
    <source>
        <dbReference type="ARBA" id="ARBA00022771"/>
    </source>
</evidence>
<dbReference type="FunFam" id="1.10.287.110:FF:000034">
    <property type="entry name" value="Chaperone protein DnaJ"/>
    <property type="match status" value="1"/>
</dbReference>
<evidence type="ECO:0000256" key="8">
    <source>
        <dbReference type="ARBA" id="ARBA00053423"/>
    </source>
</evidence>
<name>A0A179D2J0_9BACT</name>
<keyword evidence="11" id="KW-0963">Cytoplasm</keyword>
<dbReference type="NCBIfam" id="NF008035">
    <property type="entry name" value="PRK10767.1"/>
    <property type="match status" value="1"/>
</dbReference>
<feature type="binding site" evidence="11">
    <location>
        <position position="162"/>
    </location>
    <ligand>
        <name>Zn(2+)</name>
        <dbReference type="ChEBI" id="CHEBI:29105"/>
        <label>2</label>
    </ligand>
</feature>
<dbReference type="InterPro" id="IPR001623">
    <property type="entry name" value="DnaJ_domain"/>
</dbReference>
<dbReference type="CDD" id="cd06257">
    <property type="entry name" value="DnaJ"/>
    <property type="match status" value="1"/>
</dbReference>
<dbReference type="Gene3D" id="2.10.230.10">
    <property type="entry name" value="Heat shock protein DnaJ, cysteine-rich domain"/>
    <property type="match status" value="1"/>
</dbReference>
<dbReference type="InterPro" id="IPR002939">
    <property type="entry name" value="DnaJ_C"/>
</dbReference>
<organism evidence="15 16">
    <name type="scientific">Thermosulfurimonas dismutans</name>
    <dbReference type="NCBI Taxonomy" id="999894"/>
    <lineage>
        <taxon>Bacteria</taxon>
        <taxon>Pseudomonadati</taxon>
        <taxon>Thermodesulfobacteriota</taxon>
        <taxon>Thermodesulfobacteria</taxon>
        <taxon>Thermodesulfobacteriales</taxon>
        <taxon>Thermodesulfobacteriaceae</taxon>
        <taxon>Thermosulfurimonas</taxon>
    </lineage>
</organism>
<evidence type="ECO:0000313" key="15">
    <source>
        <dbReference type="EMBL" id="OAQ20285.1"/>
    </source>
</evidence>
<dbReference type="Proteomes" id="UP000078390">
    <property type="component" value="Unassembled WGS sequence"/>
</dbReference>
<dbReference type="InterPro" id="IPR036869">
    <property type="entry name" value="J_dom_sf"/>
</dbReference>
<comment type="similarity">
    <text evidence="9 11">Belongs to the DnaJ family.</text>
</comment>
<feature type="binding site" evidence="11">
    <location>
        <position position="187"/>
    </location>
    <ligand>
        <name>Zn(2+)</name>
        <dbReference type="ChEBI" id="CHEBI:29105"/>
        <label>2</label>
    </ligand>
</feature>
<dbReference type="PATRIC" id="fig|999894.6.peg.1637"/>
<keyword evidence="2 11" id="KW-0479">Metal-binding</keyword>
<dbReference type="PANTHER" id="PTHR43096:SF52">
    <property type="entry name" value="DNAJ HOMOLOG 1, MITOCHONDRIAL-RELATED"/>
    <property type="match status" value="1"/>
</dbReference>
<dbReference type="SMART" id="SM00271">
    <property type="entry name" value="DnaJ"/>
    <property type="match status" value="1"/>
</dbReference>
<evidence type="ECO:0000256" key="6">
    <source>
        <dbReference type="ARBA" id="ARBA00023016"/>
    </source>
</evidence>
<feature type="domain" description="CR-type" evidence="14">
    <location>
        <begin position="132"/>
        <end position="210"/>
    </location>
</feature>
<dbReference type="RefSeq" id="WP_068671171.1">
    <property type="nucleotide sequence ID" value="NZ_LWLG01000013.1"/>
</dbReference>
<evidence type="ECO:0000313" key="16">
    <source>
        <dbReference type="Proteomes" id="UP000078390"/>
    </source>
</evidence>
<sequence length="373" mass="41822">MKEKDYYAILGVSRNATQEEIKKAYRRLALKYHPDRNPGDREAEERFKEISEAYEVLSDPQKRAIYDSQGFSGLHRTGFRGFEDVEDIFSAFSDLFEEFFGFGFKEKPGRRPRSGADLSYEISLTLEEVYRGKETEVTLELYQKCEECAGSGLAPGAGPRYCPVCKGRGHIVHSEGFFRLSTTCPHCHGMGTYVSDPCPKCHGEGRIWGRKKLRVKIPPGVEEGSLIRIPGEGEAGLYGGPPGDLYLKVRIKPHEYFRREGKDLHLDLVVGVVDAILGAETEVTHLSGERIKIKIPKGSQPGDRITIKGKGLPDSRGGAPGDLIVHLQVKLPSKVNREQEELLRRFAELEKEKAPRIKSQRKKSFLGKIFGEA</sequence>
<accession>A0A179D2J0</accession>
<dbReference type="PROSITE" id="PS51188">
    <property type="entry name" value="ZF_CR"/>
    <property type="match status" value="1"/>
</dbReference>
<dbReference type="GO" id="GO:0031072">
    <property type="term" value="F:heat shock protein binding"/>
    <property type="evidence" value="ECO:0007669"/>
    <property type="project" value="InterPro"/>
</dbReference>
<dbReference type="CDD" id="cd10719">
    <property type="entry name" value="DnaJ_zf"/>
    <property type="match status" value="1"/>
</dbReference>
<dbReference type="InterPro" id="IPR018253">
    <property type="entry name" value="DnaJ_domain_CS"/>
</dbReference>
<dbReference type="Gene3D" id="1.10.287.110">
    <property type="entry name" value="DnaJ domain"/>
    <property type="match status" value="1"/>
</dbReference>
<evidence type="ECO:0000256" key="3">
    <source>
        <dbReference type="ARBA" id="ARBA00022737"/>
    </source>
</evidence>
<dbReference type="GO" id="GO:0008270">
    <property type="term" value="F:zinc ion binding"/>
    <property type="evidence" value="ECO:0007669"/>
    <property type="project" value="UniProtKB-UniRule"/>
</dbReference>
<dbReference type="EMBL" id="LWLG01000013">
    <property type="protein sequence ID" value="OAQ20285.1"/>
    <property type="molecule type" value="Genomic_DNA"/>
</dbReference>
<dbReference type="Gene3D" id="2.60.260.20">
    <property type="entry name" value="Urease metallochaperone UreE, N-terminal domain"/>
    <property type="match status" value="2"/>
</dbReference>
<feature type="binding site" evidence="11">
    <location>
        <position position="145"/>
    </location>
    <ligand>
        <name>Zn(2+)</name>
        <dbReference type="ChEBI" id="CHEBI:29105"/>
        <label>1</label>
    </ligand>
</feature>
<dbReference type="PROSITE" id="PS00636">
    <property type="entry name" value="DNAJ_1"/>
    <property type="match status" value="1"/>
</dbReference>
<dbReference type="SUPFAM" id="SSF46565">
    <property type="entry name" value="Chaperone J-domain"/>
    <property type="match status" value="1"/>
</dbReference>
<dbReference type="CDD" id="cd10747">
    <property type="entry name" value="DnaJ_C"/>
    <property type="match status" value="1"/>
</dbReference>
<feature type="zinc finger region" description="CR-type" evidence="12">
    <location>
        <begin position="132"/>
        <end position="210"/>
    </location>
</feature>
<dbReference type="SUPFAM" id="SSF57938">
    <property type="entry name" value="DnaJ/Hsp40 cysteine-rich domain"/>
    <property type="match status" value="1"/>
</dbReference>
<comment type="subunit">
    <text evidence="11">Homodimer.</text>
</comment>
<feature type="binding site" evidence="11">
    <location>
        <position position="165"/>
    </location>
    <ligand>
        <name>Zn(2+)</name>
        <dbReference type="ChEBI" id="CHEBI:29105"/>
        <label>2</label>
    </ligand>
</feature>
<dbReference type="GO" id="GO:0005737">
    <property type="term" value="C:cytoplasm"/>
    <property type="evidence" value="ECO:0007669"/>
    <property type="project" value="UniProtKB-SubCell"/>
</dbReference>
<feature type="repeat" description="CXXCXGXG motif" evidence="11">
    <location>
        <begin position="184"/>
        <end position="191"/>
    </location>
</feature>
<feature type="binding site" evidence="11">
    <location>
        <position position="148"/>
    </location>
    <ligand>
        <name>Zn(2+)</name>
        <dbReference type="ChEBI" id="CHEBI:29105"/>
        <label>1</label>
    </ligand>
</feature>
<dbReference type="GO" id="GO:0006260">
    <property type="term" value="P:DNA replication"/>
    <property type="evidence" value="ECO:0007669"/>
    <property type="project" value="UniProtKB-KW"/>
</dbReference>
<feature type="binding site" evidence="11">
    <location>
        <position position="198"/>
    </location>
    <ligand>
        <name>Zn(2+)</name>
        <dbReference type="ChEBI" id="CHEBI:29105"/>
        <label>1</label>
    </ligand>
</feature>
<dbReference type="AlphaFoldDB" id="A0A179D2J0"/>
<dbReference type="FunFam" id="2.10.230.10:FF:000002">
    <property type="entry name" value="Molecular chaperone DnaJ"/>
    <property type="match status" value="1"/>
</dbReference>
<keyword evidence="1 11" id="KW-0235">DNA replication</keyword>
<evidence type="ECO:0000256" key="9">
    <source>
        <dbReference type="ARBA" id="ARBA00061004"/>
    </source>
</evidence>
<evidence type="ECO:0000259" key="14">
    <source>
        <dbReference type="PROSITE" id="PS51188"/>
    </source>
</evidence>
<dbReference type="InterPro" id="IPR008971">
    <property type="entry name" value="HSP40/DnaJ_pept-bd"/>
</dbReference>
<feature type="domain" description="J" evidence="13">
    <location>
        <begin position="5"/>
        <end position="70"/>
    </location>
</feature>
<dbReference type="GO" id="GO:0042026">
    <property type="term" value="P:protein refolding"/>
    <property type="evidence" value="ECO:0007669"/>
    <property type="project" value="TreeGrafter"/>
</dbReference>
<keyword evidence="6 11" id="KW-0346">Stress response</keyword>
<gene>
    <name evidence="11" type="primary">dnaJ</name>
    <name evidence="15" type="ORF">TDIS_1640</name>
</gene>
<dbReference type="PROSITE" id="PS50076">
    <property type="entry name" value="DNAJ_2"/>
    <property type="match status" value="1"/>
</dbReference>
<keyword evidence="3 11" id="KW-0677">Repeat</keyword>
<dbReference type="Pfam" id="PF01556">
    <property type="entry name" value="DnaJ_C"/>
    <property type="match status" value="1"/>
</dbReference>
<dbReference type="FunFam" id="2.60.260.20:FF:000005">
    <property type="entry name" value="Chaperone protein dnaJ 1, mitochondrial"/>
    <property type="match status" value="1"/>
</dbReference>
<dbReference type="InterPro" id="IPR036410">
    <property type="entry name" value="HSP_DnaJ_Cys-rich_dom_sf"/>
</dbReference>
<comment type="cofactor">
    <cofactor evidence="11">
        <name>Zn(2+)</name>
        <dbReference type="ChEBI" id="CHEBI:29105"/>
    </cofactor>
    <text evidence="11">Binds 2 Zn(2+) ions per monomer.</text>
</comment>